<proteinExistence type="predicted"/>
<keyword evidence="3" id="KW-1185">Reference proteome</keyword>
<dbReference type="EMBL" id="JAQQCL010000008">
    <property type="protein sequence ID" value="MFM0717387.1"/>
    <property type="molecule type" value="Genomic_DNA"/>
</dbReference>
<evidence type="ECO:0000313" key="3">
    <source>
        <dbReference type="Proteomes" id="UP001629392"/>
    </source>
</evidence>
<dbReference type="RefSeq" id="WP_408148142.1">
    <property type="nucleotide sequence ID" value="NZ_JAQQCJ010000013.1"/>
</dbReference>
<sequence length="56" mass="5259">MQADNEASNPGDEGPGDAPGVGEDLCAACHGTGKVEGSRCAVCGGTGKVLQGIGGG</sequence>
<name>A0ABW9ECR7_9BURK</name>
<organism evidence="2 3">
    <name type="scientific">Paraburkholderia strydomiana</name>
    <dbReference type="NCBI Taxonomy" id="1245417"/>
    <lineage>
        <taxon>Bacteria</taxon>
        <taxon>Pseudomonadati</taxon>
        <taxon>Pseudomonadota</taxon>
        <taxon>Betaproteobacteria</taxon>
        <taxon>Burkholderiales</taxon>
        <taxon>Burkholderiaceae</taxon>
        <taxon>Paraburkholderia</taxon>
    </lineage>
</organism>
<comment type="caution">
    <text evidence="2">The sequence shown here is derived from an EMBL/GenBank/DDBJ whole genome shotgun (WGS) entry which is preliminary data.</text>
</comment>
<gene>
    <name evidence="2" type="ORF">PQQ73_13705</name>
</gene>
<reference evidence="2 3" key="1">
    <citation type="journal article" date="2024" name="Chem. Sci.">
        <title>Discovery of megapolipeptins by genome mining of a Burkholderiales bacteria collection.</title>
        <authorList>
            <person name="Paulo B.S."/>
            <person name="Recchia M.J.J."/>
            <person name="Lee S."/>
            <person name="Fergusson C.H."/>
            <person name="Romanowski S.B."/>
            <person name="Hernandez A."/>
            <person name="Krull N."/>
            <person name="Liu D.Y."/>
            <person name="Cavanagh H."/>
            <person name="Bos A."/>
            <person name="Gray C.A."/>
            <person name="Murphy B.T."/>
            <person name="Linington R.G."/>
            <person name="Eustaquio A.S."/>
        </authorList>
    </citation>
    <scope>NUCLEOTIDE SEQUENCE [LARGE SCALE GENOMIC DNA]</scope>
    <source>
        <strain evidence="2 3">RL17-350-BIC-E</strain>
    </source>
</reference>
<dbReference type="Gene3D" id="6.20.20.10">
    <property type="match status" value="1"/>
</dbReference>
<evidence type="ECO:0008006" key="4">
    <source>
        <dbReference type="Google" id="ProtNLM"/>
    </source>
</evidence>
<dbReference type="InterPro" id="IPR036410">
    <property type="entry name" value="HSP_DnaJ_Cys-rich_dom_sf"/>
</dbReference>
<feature type="region of interest" description="Disordered" evidence="1">
    <location>
        <begin position="1"/>
        <end position="22"/>
    </location>
</feature>
<dbReference type="SUPFAM" id="SSF57938">
    <property type="entry name" value="DnaJ/Hsp40 cysteine-rich domain"/>
    <property type="match status" value="1"/>
</dbReference>
<evidence type="ECO:0000256" key="1">
    <source>
        <dbReference type="SAM" id="MobiDB-lite"/>
    </source>
</evidence>
<evidence type="ECO:0000313" key="2">
    <source>
        <dbReference type="EMBL" id="MFM0717387.1"/>
    </source>
</evidence>
<protein>
    <recommendedName>
        <fullName evidence="4">Molecular chaperone DnaJ</fullName>
    </recommendedName>
</protein>
<accession>A0ABW9ECR7</accession>
<dbReference type="Proteomes" id="UP001629392">
    <property type="component" value="Unassembled WGS sequence"/>
</dbReference>